<dbReference type="eggNOG" id="ENOG503015K">
    <property type="taxonomic scope" value="Bacteria"/>
</dbReference>
<keyword evidence="1" id="KW-0614">Plasmid</keyword>
<dbReference type="KEGG" id="caj:CIG1485E_a0020"/>
<keyword evidence="2" id="KW-1185">Reference proteome</keyword>
<dbReference type="RefSeq" id="WP_041572673.1">
    <property type="nucleotide sequence ID" value="NZ_CP009044.1"/>
</dbReference>
<dbReference type="Proteomes" id="UP000028486">
    <property type="component" value="Plasmid pCIG1485E"/>
</dbReference>
<accession>A0A076FBC6</accession>
<reference evidence="1 2" key="1">
    <citation type="journal article" date="2014" name="Genome Announc.">
        <title>Complete Genome Sequence of Campylobacter iguaniorum Strain 1485ET, Isolated from a Bearded Dragon (Pogona vitticeps).</title>
        <authorList>
            <person name="Gilbert M.J."/>
            <person name="Miller W.G."/>
            <person name="Yee E."/>
            <person name="Kik M."/>
            <person name="Wagenaar J.A."/>
            <person name="Duim B."/>
        </authorList>
    </citation>
    <scope>NUCLEOTIDE SEQUENCE [LARGE SCALE GENOMIC DNA]</scope>
    <source>
        <strain evidence="1 2">1485E</strain>
        <plasmid evidence="1">pCIG1485E</plasmid>
    </source>
</reference>
<dbReference type="EMBL" id="CP009044">
    <property type="protein sequence ID" value="AII15545.1"/>
    <property type="molecule type" value="Genomic_DNA"/>
</dbReference>
<protein>
    <submittedName>
        <fullName evidence="1">Uncharacterized protein</fullName>
    </submittedName>
</protein>
<dbReference type="AlphaFoldDB" id="A0A076FBC6"/>
<proteinExistence type="predicted"/>
<evidence type="ECO:0000313" key="1">
    <source>
        <dbReference type="EMBL" id="AII15545.1"/>
    </source>
</evidence>
<evidence type="ECO:0000313" key="2">
    <source>
        <dbReference type="Proteomes" id="UP000028486"/>
    </source>
</evidence>
<geneLocation type="plasmid" evidence="1 2">
    <name>pCIG1485E</name>
</geneLocation>
<organism evidence="1 2">
    <name type="scientific">Campylobacter iguaniorum</name>
    <dbReference type="NCBI Taxonomy" id="1244531"/>
    <lineage>
        <taxon>Bacteria</taxon>
        <taxon>Pseudomonadati</taxon>
        <taxon>Campylobacterota</taxon>
        <taxon>Epsilonproteobacteria</taxon>
        <taxon>Campylobacterales</taxon>
        <taxon>Campylobacteraceae</taxon>
        <taxon>Campylobacter</taxon>
    </lineage>
</organism>
<dbReference type="HOGENOM" id="CLU_1830973_0_0_7"/>
<sequence length="140" mass="15664">MKKIIVGTLVAGCMLLASDKTVSFESKLFDLNKVKNEEMKGFLVGIESSFPSIAKVVKDYYEAKTCSKEFYNEVTIYNLKDFIATSPTYGVLVALDTLNSDKKEDAKENGYTELINTYKFMNCEEGTLPNSDKYGFKGAK</sequence>
<gene>
    <name evidence="1" type="ORF">CIG1485E_a0020</name>
</gene>
<name>A0A076FBC6_9BACT</name>